<dbReference type="GO" id="GO:0005829">
    <property type="term" value="C:cytosol"/>
    <property type="evidence" value="ECO:0007669"/>
    <property type="project" value="TreeGrafter"/>
</dbReference>
<evidence type="ECO:0000256" key="2">
    <source>
        <dbReference type="SAM" id="MobiDB-lite"/>
    </source>
</evidence>
<evidence type="ECO:0000259" key="3">
    <source>
        <dbReference type="PROSITE" id="PS50235"/>
    </source>
</evidence>
<dbReference type="EMBL" id="FR824058">
    <property type="protein sequence ID" value="CCA15637.1"/>
    <property type="molecule type" value="Genomic_DNA"/>
</dbReference>
<feature type="region of interest" description="Disordered" evidence="2">
    <location>
        <begin position="102"/>
        <end position="281"/>
    </location>
</feature>
<dbReference type="PROSITE" id="PS50235">
    <property type="entry name" value="USP_3"/>
    <property type="match status" value="1"/>
</dbReference>
<dbReference type="GO" id="GO:0004843">
    <property type="term" value="F:cysteine-type deubiquitinase activity"/>
    <property type="evidence" value="ECO:0007669"/>
    <property type="project" value="UniProtKB-UniRule"/>
</dbReference>
<dbReference type="PROSITE" id="PS00972">
    <property type="entry name" value="USP_1"/>
    <property type="match status" value="1"/>
</dbReference>
<dbReference type="HOGENOM" id="CLU_007160_0_0_1"/>
<comment type="similarity">
    <text evidence="1">Belongs to the peptidase C19 family.</text>
</comment>
<proteinExistence type="inferred from homology"/>
<feature type="region of interest" description="Disordered" evidence="2">
    <location>
        <begin position="294"/>
        <end position="331"/>
    </location>
</feature>
<feature type="compositionally biased region" description="Polar residues" evidence="2">
    <location>
        <begin position="149"/>
        <end position="179"/>
    </location>
</feature>
<dbReference type="PROSITE" id="PS00973">
    <property type="entry name" value="USP_2"/>
    <property type="match status" value="1"/>
</dbReference>
<feature type="compositionally biased region" description="Polar residues" evidence="2">
    <location>
        <begin position="252"/>
        <end position="270"/>
    </location>
</feature>
<dbReference type="InterPro" id="IPR050164">
    <property type="entry name" value="Peptidase_C19"/>
</dbReference>
<dbReference type="InterPro" id="IPR038765">
    <property type="entry name" value="Papain-like_cys_pep_sf"/>
</dbReference>
<dbReference type="GO" id="GO:0006508">
    <property type="term" value="P:proteolysis"/>
    <property type="evidence" value="ECO:0007669"/>
    <property type="project" value="UniProtKB-KW"/>
</dbReference>
<dbReference type="GO" id="GO:0016579">
    <property type="term" value="P:protein deubiquitination"/>
    <property type="evidence" value="ECO:0007669"/>
    <property type="project" value="InterPro"/>
</dbReference>
<dbReference type="Gene3D" id="3.90.70.10">
    <property type="entry name" value="Cysteine proteinases"/>
    <property type="match status" value="2"/>
</dbReference>
<dbReference type="SUPFAM" id="SSF54001">
    <property type="entry name" value="Cysteine proteinases"/>
    <property type="match status" value="1"/>
</dbReference>
<dbReference type="AlphaFoldDB" id="F0W3J4"/>
<organism evidence="4">
    <name type="scientific">Albugo laibachii Nc14</name>
    <dbReference type="NCBI Taxonomy" id="890382"/>
    <lineage>
        <taxon>Eukaryota</taxon>
        <taxon>Sar</taxon>
        <taxon>Stramenopiles</taxon>
        <taxon>Oomycota</taxon>
        <taxon>Peronosporomycetes</taxon>
        <taxon>Albuginales</taxon>
        <taxon>Albuginaceae</taxon>
        <taxon>Albugo</taxon>
    </lineage>
</organism>
<keyword evidence="1" id="KW-0833">Ubl conjugation pathway</keyword>
<dbReference type="PANTHER" id="PTHR24006">
    <property type="entry name" value="UBIQUITIN CARBOXYL-TERMINAL HYDROLASE"/>
    <property type="match status" value="1"/>
</dbReference>
<dbReference type="InterPro" id="IPR001394">
    <property type="entry name" value="Peptidase_C19_UCH"/>
</dbReference>
<keyword evidence="1 4" id="KW-0645">Protease</keyword>
<feature type="compositionally biased region" description="Polar residues" evidence="2">
    <location>
        <begin position="221"/>
        <end position="233"/>
    </location>
</feature>
<keyword evidence="1" id="KW-0378">Hydrolase</keyword>
<dbReference type="Pfam" id="PF00443">
    <property type="entry name" value="UCH"/>
    <property type="match status" value="1"/>
</dbReference>
<keyword evidence="1" id="KW-0788">Thiol protease</keyword>
<feature type="compositionally biased region" description="Basic and acidic residues" evidence="2">
    <location>
        <begin position="102"/>
        <end position="111"/>
    </location>
</feature>
<reference evidence="4" key="2">
    <citation type="submission" date="2011-02" db="EMBL/GenBank/DDBJ databases">
        <authorList>
            <person name="MacLean D."/>
        </authorList>
    </citation>
    <scope>NUCLEOTIDE SEQUENCE</scope>
</reference>
<sequence>MEIQCATAVVYHTSRPDNDTFSEKLSKQLFLKPEMGNARIASCGRTMYVGGARIVDSNAPNSVGLCEWKVTNGNHSFTFTLDMTRESSKLFIIELQQQIEGKSSREVEDKKKQIRNNLARSQRAGYKPEIKLENTSTPSRRGNNKVRLNVSTSPNEIRTSPSLTSTPFRNPQAVPSSMRSPYRSPFTRSSSKRQALSPLPVVPSGHDSSTIRPVTRRSSEDSTIQNKWLSPTQVRKIRANFTPPSLQKDMKTPSSHSSNQPLQFTRSPSHASKEPEKYRVRSLSQMLDSVPNIKQVSVDTPSNSQETVPATPGKARKDQFEQQRSPNLDRLQVEDEVLDSEAVSLMHGLLNMGNNCYMNAILQALASLSDFVRDLRQDNWLISAVRTQMTTPRQEDLSIETPSEDFLRNFVHEAQANHREMTHSEKEALESTRFTLYDALDDILHSISTGEESPISPERIKWVMGQRKFIFANHLQQDAHEFLVSILDELEKDSEEMVNDLCTRIRNEMNECGHLSHMSQALVSNSPSRVSAVSDTNDSVLLDKENVAPNVLANVSCSDAGGVDSDTKLQNRVRSGAAPTSLNEILPVQYFRGQMVQTLTCVSCQYSRRQMEHFYDLSLDLPPQPERKKHANCPSNETITTASQDFSMENADAQEAVVKCHCGEPVLAQQSDHDTQVLLTCAKAACSFRKKEKREALMEHDTTEADFVPSGDTAATIDVLLNDQQSSNAPGASKVDTQTPCTASPCESAVESTGDWIWQLEDVITDLFRPQRLDLKCEECKIGKEAEMMYRIVEFPRVLILHLKRFELDPWQGTLVKRCDQIDSPIWLTFNAEGVLSDDNLERDTDRIYRLQSIVHHLGQSLDQGHYIADICKPNAFSKHPESPRRVWCRMNDQFELEVSEDQVLSASRSRESSYMFFFVQQDKTKIAAS</sequence>
<reference evidence="4" key="1">
    <citation type="journal article" date="2011" name="PLoS Biol.">
        <title>Gene gain and loss during evolution of obligate parasitism in the white rust pathogen of Arabidopsis thaliana.</title>
        <authorList>
            <person name="Kemen E."/>
            <person name="Gardiner A."/>
            <person name="Schultz-Larsen T."/>
            <person name="Kemen A.C."/>
            <person name="Balmuth A.L."/>
            <person name="Robert-Seilaniantz A."/>
            <person name="Bailey K."/>
            <person name="Holub E."/>
            <person name="Studholme D.J."/>
            <person name="Maclean D."/>
            <person name="Jones J.D."/>
        </authorList>
    </citation>
    <scope>NUCLEOTIDE SEQUENCE</scope>
</reference>
<dbReference type="InterPro" id="IPR028889">
    <property type="entry name" value="USP"/>
</dbReference>
<feature type="domain" description="USP" evidence="3">
    <location>
        <begin position="347"/>
        <end position="922"/>
    </location>
</feature>
<dbReference type="EC" id="3.4.19.12" evidence="1"/>
<evidence type="ECO:0000313" key="4">
    <source>
        <dbReference type="EMBL" id="CCA15637.1"/>
    </source>
</evidence>
<dbReference type="GO" id="GO:0005634">
    <property type="term" value="C:nucleus"/>
    <property type="evidence" value="ECO:0007669"/>
    <property type="project" value="TreeGrafter"/>
</dbReference>
<accession>F0W3J4</accession>
<protein>
    <recommendedName>
        <fullName evidence="1">Ubiquitin carboxyl-terminal hydrolase</fullName>
        <ecNumber evidence="1">3.4.19.12</ecNumber>
    </recommendedName>
</protein>
<gene>
    <name evidence="4" type="primary">AlNc14C13G1556</name>
    <name evidence="4" type="ORF">ALNC14_017800</name>
</gene>
<dbReference type="CDD" id="cd02257">
    <property type="entry name" value="Peptidase_C19"/>
    <property type="match status" value="1"/>
</dbReference>
<comment type="catalytic activity">
    <reaction evidence="1">
        <text>Thiol-dependent hydrolysis of ester, thioester, amide, peptide and isopeptide bonds formed by the C-terminal Gly of ubiquitin (a 76-residue protein attached to proteins as an intracellular targeting signal).</text>
        <dbReference type="EC" id="3.4.19.12"/>
    </reaction>
</comment>
<dbReference type="InterPro" id="IPR018200">
    <property type="entry name" value="USP_CS"/>
</dbReference>
<name>F0W3J4_9STRA</name>
<feature type="compositionally biased region" description="Polar residues" evidence="2">
    <location>
        <begin position="294"/>
        <end position="308"/>
    </location>
</feature>
<evidence type="ECO:0000256" key="1">
    <source>
        <dbReference type="RuleBase" id="RU366025"/>
    </source>
</evidence>